<reference evidence="8 9" key="1">
    <citation type="submission" date="2020-05" db="EMBL/GenBank/DDBJ databases">
        <title>Erythrobacter mangrovi sp. nov., isolated from rhizosphere soil of mangrove plant (Kandelia candel).</title>
        <authorList>
            <person name="Ye Y.H."/>
        </authorList>
    </citation>
    <scope>NUCLEOTIDE SEQUENCE [LARGE SCALE GENOMIC DNA]</scope>
    <source>
        <strain evidence="8 9">EB310</strain>
    </source>
</reference>
<evidence type="ECO:0000313" key="9">
    <source>
        <dbReference type="Proteomes" id="UP000504693"/>
    </source>
</evidence>
<feature type="transmembrane region" description="Helical" evidence="6">
    <location>
        <begin position="111"/>
        <end position="133"/>
    </location>
</feature>
<feature type="domain" description="VTT" evidence="7">
    <location>
        <begin position="30"/>
        <end position="160"/>
    </location>
</feature>
<evidence type="ECO:0000256" key="1">
    <source>
        <dbReference type="ARBA" id="ARBA00004651"/>
    </source>
</evidence>
<dbReference type="RefSeq" id="WP_173214610.1">
    <property type="nucleotide sequence ID" value="NZ_CP053921.1"/>
</dbReference>
<gene>
    <name evidence="8" type="ORF">HQR01_09410</name>
</gene>
<protein>
    <submittedName>
        <fullName evidence="8">DedA family protein</fullName>
    </submittedName>
</protein>
<dbReference type="PANTHER" id="PTHR42709:SF6">
    <property type="entry name" value="UNDECAPRENYL PHOSPHATE TRANSPORTER A"/>
    <property type="match status" value="1"/>
</dbReference>
<accession>A0A7D4BGJ7</accession>
<keyword evidence="9" id="KW-1185">Reference proteome</keyword>
<feature type="transmembrane region" description="Helical" evidence="6">
    <location>
        <begin position="172"/>
        <end position="190"/>
    </location>
</feature>
<feature type="transmembrane region" description="Helical" evidence="6">
    <location>
        <begin position="48"/>
        <end position="71"/>
    </location>
</feature>
<dbReference type="GO" id="GO:0005886">
    <property type="term" value="C:plasma membrane"/>
    <property type="evidence" value="ECO:0007669"/>
    <property type="project" value="UniProtKB-SubCell"/>
</dbReference>
<dbReference type="InterPro" id="IPR051311">
    <property type="entry name" value="DedA_domain"/>
</dbReference>
<dbReference type="KEGG" id="emv:HQR01_09410"/>
<evidence type="ECO:0000256" key="6">
    <source>
        <dbReference type="SAM" id="Phobius"/>
    </source>
</evidence>
<dbReference type="PANTHER" id="PTHR42709">
    <property type="entry name" value="ALKALINE PHOSPHATASE LIKE PROTEIN"/>
    <property type="match status" value="1"/>
</dbReference>
<dbReference type="AlphaFoldDB" id="A0A7D4BGJ7"/>
<keyword evidence="4 6" id="KW-1133">Transmembrane helix</keyword>
<comment type="subcellular location">
    <subcellularLocation>
        <location evidence="1">Cell membrane</location>
        <topology evidence="1">Multi-pass membrane protein</topology>
    </subcellularLocation>
</comment>
<keyword evidence="5 6" id="KW-0472">Membrane</keyword>
<dbReference type="InterPro" id="IPR032816">
    <property type="entry name" value="VTT_dom"/>
</dbReference>
<proteinExistence type="predicted"/>
<name>A0A7D4BGJ7_9SPHN</name>
<evidence type="ECO:0000256" key="5">
    <source>
        <dbReference type="ARBA" id="ARBA00023136"/>
    </source>
</evidence>
<keyword evidence="2" id="KW-1003">Cell membrane</keyword>
<dbReference type="EMBL" id="CP053921">
    <property type="protein sequence ID" value="QKG71562.1"/>
    <property type="molecule type" value="Genomic_DNA"/>
</dbReference>
<evidence type="ECO:0000256" key="4">
    <source>
        <dbReference type="ARBA" id="ARBA00022989"/>
    </source>
</evidence>
<evidence type="ECO:0000256" key="3">
    <source>
        <dbReference type="ARBA" id="ARBA00022692"/>
    </source>
</evidence>
<feature type="transmembrane region" description="Helical" evidence="6">
    <location>
        <begin position="6"/>
        <end position="27"/>
    </location>
</feature>
<evidence type="ECO:0000259" key="7">
    <source>
        <dbReference type="Pfam" id="PF09335"/>
    </source>
</evidence>
<feature type="transmembrane region" description="Helical" evidence="6">
    <location>
        <begin position="140"/>
        <end position="166"/>
    </location>
</feature>
<evidence type="ECO:0000256" key="2">
    <source>
        <dbReference type="ARBA" id="ARBA00022475"/>
    </source>
</evidence>
<sequence length="202" mass="22846">MNTFILETIAAGGYVGIFVLMALENIFPPLPSEIIMGFGGVLVARGQMAFLPLLIIGTVGTTVGNYFWYWIGRRWNESDLRRFIDAYGRWLTFEWADFEKARRRFRRNGEWIVFLLRFSPFLRTIISLPAGLAHMHIGRFLLFTFLGSLVWNGALIAGGSSLAHLMTPYETAAGWVVGGFLGAGVLWYLYRVITWKPRVDAG</sequence>
<organism evidence="8 9">
    <name type="scientific">Erythrobacter mangrovi</name>
    <dbReference type="NCBI Taxonomy" id="2739433"/>
    <lineage>
        <taxon>Bacteria</taxon>
        <taxon>Pseudomonadati</taxon>
        <taxon>Pseudomonadota</taxon>
        <taxon>Alphaproteobacteria</taxon>
        <taxon>Sphingomonadales</taxon>
        <taxon>Erythrobacteraceae</taxon>
        <taxon>Erythrobacter/Porphyrobacter group</taxon>
        <taxon>Erythrobacter</taxon>
    </lineage>
</organism>
<dbReference type="Proteomes" id="UP000504693">
    <property type="component" value="Chromosome"/>
</dbReference>
<keyword evidence="3 6" id="KW-0812">Transmembrane</keyword>
<evidence type="ECO:0000313" key="8">
    <source>
        <dbReference type="EMBL" id="QKG71562.1"/>
    </source>
</evidence>
<dbReference type="Pfam" id="PF09335">
    <property type="entry name" value="VTT_dom"/>
    <property type="match status" value="1"/>
</dbReference>